<dbReference type="EMBL" id="JAAALK010000081">
    <property type="protein sequence ID" value="KAG8089901.1"/>
    <property type="molecule type" value="Genomic_DNA"/>
</dbReference>
<gene>
    <name evidence="2" type="ORF">GUJ93_ZPchr0011g28592</name>
</gene>
<proteinExistence type="predicted"/>
<evidence type="ECO:0000313" key="3">
    <source>
        <dbReference type="Proteomes" id="UP000729402"/>
    </source>
</evidence>
<keyword evidence="1" id="KW-0812">Transmembrane</keyword>
<keyword evidence="1" id="KW-1133">Transmembrane helix</keyword>
<comment type="caution">
    <text evidence="2">The sequence shown here is derived from an EMBL/GenBank/DDBJ whole genome shotgun (WGS) entry which is preliminary data.</text>
</comment>
<name>A0A8J5WK00_ZIZPA</name>
<evidence type="ECO:0000256" key="1">
    <source>
        <dbReference type="SAM" id="Phobius"/>
    </source>
</evidence>
<protein>
    <submittedName>
        <fullName evidence="2">Uncharacterized protein</fullName>
    </submittedName>
</protein>
<dbReference type="AlphaFoldDB" id="A0A8J5WK00"/>
<keyword evidence="3" id="KW-1185">Reference proteome</keyword>
<evidence type="ECO:0000313" key="2">
    <source>
        <dbReference type="EMBL" id="KAG8089901.1"/>
    </source>
</evidence>
<feature type="transmembrane region" description="Helical" evidence="1">
    <location>
        <begin position="46"/>
        <end position="67"/>
    </location>
</feature>
<reference evidence="2" key="1">
    <citation type="journal article" date="2021" name="bioRxiv">
        <title>Whole Genome Assembly and Annotation of Northern Wild Rice, Zizania palustris L., Supports a Whole Genome Duplication in the Zizania Genus.</title>
        <authorList>
            <person name="Haas M."/>
            <person name="Kono T."/>
            <person name="Macchietto M."/>
            <person name="Millas R."/>
            <person name="McGilp L."/>
            <person name="Shao M."/>
            <person name="Duquette J."/>
            <person name="Hirsch C.N."/>
            <person name="Kimball J."/>
        </authorList>
    </citation>
    <scope>NUCLEOTIDE SEQUENCE</scope>
    <source>
        <tissue evidence="2">Fresh leaf tissue</tissue>
    </source>
</reference>
<reference evidence="2" key="2">
    <citation type="submission" date="2021-02" db="EMBL/GenBank/DDBJ databases">
        <authorList>
            <person name="Kimball J.A."/>
            <person name="Haas M.W."/>
            <person name="Macchietto M."/>
            <person name="Kono T."/>
            <person name="Duquette J."/>
            <person name="Shao M."/>
        </authorList>
    </citation>
    <scope>NUCLEOTIDE SEQUENCE</scope>
    <source>
        <tissue evidence="2">Fresh leaf tissue</tissue>
    </source>
</reference>
<keyword evidence="1" id="KW-0472">Membrane</keyword>
<organism evidence="2 3">
    <name type="scientific">Zizania palustris</name>
    <name type="common">Northern wild rice</name>
    <dbReference type="NCBI Taxonomy" id="103762"/>
    <lineage>
        <taxon>Eukaryota</taxon>
        <taxon>Viridiplantae</taxon>
        <taxon>Streptophyta</taxon>
        <taxon>Embryophyta</taxon>
        <taxon>Tracheophyta</taxon>
        <taxon>Spermatophyta</taxon>
        <taxon>Magnoliopsida</taxon>
        <taxon>Liliopsida</taxon>
        <taxon>Poales</taxon>
        <taxon>Poaceae</taxon>
        <taxon>BOP clade</taxon>
        <taxon>Oryzoideae</taxon>
        <taxon>Oryzeae</taxon>
        <taxon>Zizaniinae</taxon>
        <taxon>Zizania</taxon>
    </lineage>
</organism>
<sequence length="83" mass="8776">MCTRRLAATTAAAAGGAGTHVHYCHCGMASRMGMARRPGPTQGRRFFFFFGCGSWTPARGGGVLLLSMGRRRLGSTKSPDIAN</sequence>
<dbReference type="Proteomes" id="UP000729402">
    <property type="component" value="Unassembled WGS sequence"/>
</dbReference>
<accession>A0A8J5WK00</accession>